<keyword evidence="6" id="KW-0464">Manganese</keyword>
<dbReference type="PROSITE" id="PS00727">
    <property type="entry name" value="AP_NUCLEASE_F1_2"/>
    <property type="match status" value="1"/>
</dbReference>
<evidence type="ECO:0000256" key="2">
    <source>
        <dbReference type="ARBA" id="ARBA00007092"/>
    </source>
</evidence>
<feature type="non-terminal residue" evidence="11">
    <location>
        <position position="1"/>
    </location>
</feature>
<dbReference type="AlphaFoldDB" id="A0AA38G2Y4"/>
<comment type="caution">
    <text evidence="11">The sequence shown here is derived from an EMBL/GenBank/DDBJ whole genome shotgun (WGS) entry which is preliminary data.</text>
</comment>
<keyword evidence="3 6" id="KW-0479">Metal-binding</keyword>
<dbReference type="GO" id="GO:0003677">
    <property type="term" value="F:DNA binding"/>
    <property type="evidence" value="ECO:0007669"/>
    <property type="project" value="InterPro"/>
</dbReference>
<proteinExistence type="inferred from homology"/>
<dbReference type="Proteomes" id="UP000824469">
    <property type="component" value="Unassembled WGS sequence"/>
</dbReference>
<comment type="cofactor">
    <cofactor evidence="1">
        <name>Mn(2+)</name>
        <dbReference type="ChEBI" id="CHEBI:29035"/>
    </cofactor>
</comment>
<feature type="compositionally biased region" description="Polar residues" evidence="9">
    <location>
        <begin position="194"/>
        <end position="210"/>
    </location>
</feature>
<sequence>VSSRTLWIPSSFRAIGKSSETPNSSFASYAKFCSKVIGKYTHLTIDMDGKHEVKGEISAIQSIAERQEPSQEVQKGMDEVGFEKDLICLKDDDRLMKLTVAELRGLMRKLGMPPTGRKQDLILALKSFSQNKSADQISESSISKDAKSCLLELIPDKPKNKGKKGRAKSLLISSLKNSQILGQCVEGNDRKLQVTGNNSQNRKKQFSNSKKSVDAIAQSIIPREETMTIQQPLMKSASQDCEAHTTEPIDRCNEKVNMPSQSETNKGPARKKNKVLKSVDNSKIKDGVVAGEDGFNFEEPWTMLVHKKVQNGWVAYNPRTMRPGSPVEIRNMIRLISWNVNGLRALMKRKEENTILQLVERENFDVLCLQETKLQEKDVEQIKKGLLDGYENSFWTCSVSKLGYSGTAVISRIKPISVKFGLGLPDHDSEGRLITIELDKFYLVAGYVPNSGQKLERLAYRVQKWDPALSSYIKDLEQKKPVVLTGDLNCAHEEIDIYNPDGNRRSAGFTDEERRSFEDNFLNKGFVDSFRKQHPNKVGYTYWGYRQGARADNR</sequence>
<protein>
    <recommendedName>
        <fullName evidence="8">DNA-(apurinic or apyrimidinic site) endonuclease</fullName>
        <ecNumber evidence="8">3.1.-.-</ecNumber>
    </recommendedName>
</protein>
<dbReference type="Pfam" id="PF02037">
    <property type="entry name" value="SAP"/>
    <property type="match status" value="1"/>
</dbReference>
<dbReference type="GO" id="GO:0046872">
    <property type="term" value="F:metal ion binding"/>
    <property type="evidence" value="ECO:0007669"/>
    <property type="project" value="UniProtKB-KW"/>
</dbReference>
<evidence type="ECO:0000256" key="9">
    <source>
        <dbReference type="SAM" id="MobiDB-lite"/>
    </source>
</evidence>
<dbReference type="InterPro" id="IPR020848">
    <property type="entry name" value="AP_endonuclease_F1_CS"/>
</dbReference>
<dbReference type="GO" id="GO:0008311">
    <property type="term" value="F:double-stranded DNA 3'-5' DNA exonuclease activity"/>
    <property type="evidence" value="ECO:0007669"/>
    <property type="project" value="TreeGrafter"/>
</dbReference>
<evidence type="ECO:0000313" key="12">
    <source>
        <dbReference type="Proteomes" id="UP000824469"/>
    </source>
</evidence>
<dbReference type="Pfam" id="PF03372">
    <property type="entry name" value="Exo_endo_phos"/>
    <property type="match status" value="1"/>
</dbReference>
<dbReference type="PROSITE" id="PS51435">
    <property type="entry name" value="AP_NUCLEASE_F1_4"/>
    <property type="match status" value="1"/>
</dbReference>
<feature type="site" description="Transition state stabilizer" evidence="7">
    <location>
        <position position="489"/>
    </location>
</feature>
<dbReference type="InterPro" id="IPR036361">
    <property type="entry name" value="SAP_dom_sf"/>
</dbReference>
<feature type="binding site" evidence="6">
    <location>
        <position position="339"/>
    </location>
    <ligand>
        <name>Mg(2+)</name>
        <dbReference type="ChEBI" id="CHEBI:18420"/>
        <label>1</label>
    </ligand>
</feature>
<dbReference type="FunFam" id="3.60.10.10:FF:000041">
    <property type="entry name" value="DNA-(apurinic or apyrimidinic site) lyase"/>
    <property type="match status" value="1"/>
</dbReference>
<keyword evidence="5 6" id="KW-0460">Magnesium</keyword>
<keyword evidence="12" id="KW-1185">Reference proteome</keyword>
<dbReference type="PROSITE" id="PS00726">
    <property type="entry name" value="AP_NUCLEASE_F1_1"/>
    <property type="match status" value="1"/>
</dbReference>
<comment type="similarity">
    <text evidence="2 8">Belongs to the DNA repair enzymes AP/ExoA family.</text>
</comment>
<comment type="cofactor">
    <cofactor evidence="6 8">
        <name>Mg(2+)</name>
        <dbReference type="ChEBI" id="CHEBI:18420"/>
    </cofactor>
    <cofactor evidence="6 8">
        <name>Mn(2+)</name>
        <dbReference type="ChEBI" id="CHEBI:29035"/>
    </cofactor>
    <text evidence="6 8">Probably binds two magnesium or manganese ions per subunit.</text>
</comment>
<dbReference type="CDD" id="cd09087">
    <property type="entry name" value="Ape1-like_AP-endo"/>
    <property type="match status" value="1"/>
</dbReference>
<evidence type="ECO:0000313" key="11">
    <source>
        <dbReference type="EMBL" id="KAH9313898.1"/>
    </source>
</evidence>
<dbReference type="Gene3D" id="3.60.10.10">
    <property type="entry name" value="Endonuclease/exonuclease/phosphatase"/>
    <property type="match status" value="1"/>
</dbReference>
<reference evidence="11 12" key="1">
    <citation type="journal article" date="2021" name="Nat. Plants">
        <title>The Taxus genome provides insights into paclitaxel biosynthesis.</title>
        <authorList>
            <person name="Xiong X."/>
            <person name="Gou J."/>
            <person name="Liao Q."/>
            <person name="Li Y."/>
            <person name="Zhou Q."/>
            <person name="Bi G."/>
            <person name="Li C."/>
            <person name="Du R."/>
            <person name="Wang X."/>
            <person name="Sun T."/>
            <person name="Guo L."/>
            <person name="Liang H."/>
            <person name="Lu P."/>
            <person name="Wu Y."/>
            <person name="Zhang Z."/>
            <person name="Ro D.K."/>
            <person name="Shang Y."/>
            <person name="Huang S."/>
            <person name="Yan J."/>
        </authorList>
    </citation>
    <scope>NUCLEOTIDE SEQUENCE [LARGE SCALE GENOMIC DNA]</scope>
    <source>
        <strain evidence="11">Ta-2019</strain>
    </source>
</reference>
<dbReference type="GO" id="GO:0008081">
    <property type="term" value="F:phosphoric diester hydrolase activity"/>
    <property type="evidence" value="ECO:0007669"/>
    <property type="project" value="TreeGrafter"/>
</dbReference>
<dbReference type="OMA" id="WIPSSFR"/>
<dbReference type="NCBIfam" id="TIGR00195">
    <property type="entry name" value="exoDNase_III"/>
    <property type="match status" value="1"/>
</dbReference>
<feature type="domain" description="SAP" evidence="10">
    <location>
        <begin position="95"/>
        <end position="129"/>
    </location>
</feature>
<dbReference type="Gene3D" id="1.10.720.30">
    <property type="entry name" value="SAP domain"/>
    <property type="match status" value="1"/>
</dbReference>
<dbReference type="PANTHER" id="PTHR22748">
    <property type="entry name" value="AP ENDONUCLEASE"/>
    <property type="match status" value="1"/>
</dbReference>
<feature type="region of interest" description="Disordered" evidence="9">
    <location>
        <begin position="193"/>
        <end position="212"/>
    </location>
</feature>
<dbReference type="NCBIfam" id="TIGR00633">
    <property type="entry name" value="xth"/>
    <property type="match status" value="1"/>
</dbReference>
<evidence type="ECO:0000256" key="3">
    <source>
        <dbReference type="ARBA" id="ARBA00022723"/>
    </source>
</evidence>
<dbReference type="EMBL" id="JAHRHJ020000005">
    <property type="protein sequence ID" value="KAH9313898.1"/>
    <property type="molecule type" value="Genomic_DNA"/>
</dbReference>
<accession>A0AA38G2Y4</accession>
<dbReference type="GO" id="GO:0003906">
    <property type="term" value="F:DNA-(apurinic or apyrimidinic site) endonuclease activity"/>
    <property type="evidence" value="ECO:0007669"/>
    <property type="project" value="TreeGrafter"/>
</dbReference>
<evidence type="ECO:0000259" key="10">
    <source>
        <dbReference type="PROSITE" id="PS50800"/>
    </source>
</evidence>
<evidence type="ECO:0000256" key="5">
    <source>
        <dbReference type="ARBA" id="ARBA00022842"/>
    </source>
</evidence>
<keyword evidence="8" id="KW-0227">DNA damage</keyword>
<evidence type="ECO:0000256" key="6">
    <source>
        <dbReference type="PIRSR" id="PIRSR604808-2"/>
    </source>
</evidence>
<feature type="binding site" evidence="6">
    <location>
        <position position="371"/>
    </location>
    <ligand>
        <name>Mg(2+)</name>
        <dbReference type="ChEBI" id="CHEBI:18420"/>
        <label>1</label>
    </ligand>
</feature>
<dbReference type="InterPro" id="IPR020847">
    <property type="entry name" value="AP_endonuclease_F1_BS"/>
</dbReference>
<keyword evidence="4" id="KW-0378">Hydrolase</keyword>
<evidence type="ECO:0000256" key="8">
    <source>
        <dbReference type="RuleBase" id="RU362131"/>
    </source>
</evidence>
<feature type="binding site" evidence="6">
    <location>
        <position position="489"/>
    </location>
    <ligand>
        <name>Mg(2+)</name>
        <dbReference type="ChEBI" id="CHEBI:18420"/>
        <label>1</label>
    </ligand>
</feature>
<feature type="binding site" evidence="6">
    <location>
        <position position="487"/>
    </location>
    <ligand>
        <name>Mg(2+)</name>
        <dbReference type="ChEBI" id="CHEBI:18420"/>
        <label>1</label>
    </ligand>
</feature>
<dbReference type="InterPro" id="IPR004808">
    <property type="entry name" value="AP_endonuc_1"/>
</dbReference>
<dbReference type="PROSITE" id="PS50800">
    <property type="entry name" value="SAP"/>
    <property type="match status" value="1"/>
</dbReference>
<feature type="non-terminal residue" evidence="11">
    <location>
        <position position="554"/>
    </location>
</feature>
<evidence type="ECO:0000256" key="4">
    <source>
        <dbReference type="ARBA" id="ARBA00022801"/>
    </source>
</evidence>
<keyword evidence="8" id="KW-0234">DNA repair</keyword>
<evidence type="ECO:0000256" key="7">
    <source>
        <dbReference type="PIRSR" id="PIRSR604808-3"/>
    </source>
</evidence>
<dbReference type="InterPro" id="IPR003034">
    <property type="entry name" value="SAP_dom"/>
</dbReference>
<dbReference type="SUPFAM" id="SSF56219">
    <property type="entry name" value="DNase I-like"/>
    <property type="match status" value="1"/>
</dbReference>
<dbReference type="InterPro" id="IPR036691">
    <property type="entry name" value="Endo/exonu/phosph_ase_sf"/>
</dbReference>
<evidence type="ECO:0000256" key="1">
    <source>
        <dbReference type="ARBA" id="ARBA00001936"/>
    </source>
</evidence>
<dbReference type="SUPFAM" id="SSF68906">
    <property type="entry name" value="SAP domain"/>
    <property type="match status" value="1"/>
</dbReference>
<dbReference type="GO" id="GO:0005634">
    <property type="term" value="C:nucleus"/>
    <property type="evidence" value="ECO:0007669"/>
    <property type="project" value="TreeGrafter"/>
</dbReference>
<dbReference type="EC" id="3.1.-.-" evidence="8"/>
<dbReference type="GO" id="GO:0006284">
    <property type="term" value="P:base-excision repair"/>
    <property type="evidence" value="ECO:0007669"/>
    <property type="project" value="TreeGrafter"/>
</dbReference>
<dbReference type="SMART" id="SM00513">
    <property type="entry name" value="SAP"/>
    <property type="match status" value="1"/>
</dbReference>
<organism evidence="11 12">
    <name type="scientific">Taxus chinensis</name>
    <name type="common">Chinese yew</name>
    <name type="synonym">Taxus wallichiana var. chinensis</name>
    <dbReference type="NCBI Taxonomy" id="29808"/>
    <lineage>
        <taxon>Eukaryota</taxon>
        <taxon>Viridiplantae</taxon>
        <taxon>Streptophyta</taxon>
        <taxon>Embryophyta</taxon>
        <taxon>Tracheophyta</taxon>
        <taxon>Spermatophyta</taxon>
        <taxon>Pinopsida</taxon>
        <taxon>Pinidae</taxon>
        <taxon>Conifers II</taxon>
        <taxon>Cupressales</taxon>
        <taxon>Taxaceae</taxon>
        <taxon>Taxus</taxon>
    </lineage>
</organism>
<dbReference type="PANTHER" id="PTHR22748:SF6">
    <property type="entry name" value="DNA-(APURINIC OR APYRIMIDINIC SITE) ENDONUCLEASE"/>
    <property type="match status" value="1"/>
</dbReference>
<dbReference type="InterPro" id="IPR005135">
    <property type="entry name" value="Endo/exonuclease/phosphatase"/>
</dbReference>
<name>A0AA38G2Y4_TAXCH</name>
<gene>
    <name evidence="11" type="ORF">KI387_022525</name>
</gene>